<sequence>MAPSPGWVWEDSTGEGEGEFIQPFHQSVAFASKSDKWLYEVCSLIDVLRGGKPRELSIAKEMLEKKLENVRT</sequence>
<dbReference type="Proteomes" id="UP000196027">
    <property type="component" value="Chromosome"/>
</dbReference>
<protein>
    <submittedName>
        <fullName evidence="1">Uncharacterized protein</fullName>
    </submittedName>
</protein>
<proteinExistence type="predicted"/>
<dbReference type="AlphaFoldDB" id="A0A1Y0I844"/>
<keyword evidence="2" id="KW-1185">Reference proteome</keyword>
<evidence type="ECO:0000313" key="2">
    <source>
        <dbReference type="Proteomes" id="UP000196027"/>
    </source>
</evidence>
<evidence type="ECO:0000313" key="1">
    <source>
        <dbReference type="EMBL" id="ARU56631.1"/>
    </source>
</evidence>
<reference evidence="1 2" key="1">
    <citation type="submission" date="2017-05" db="EMBL/GenBank/DDBJ databases">
        <title>Genomic insights into alkan degradation activity of Oleiphilus messinensis.</title>
        <authorList>
            <person name="Kozyavkin S.A."/>
            <person name="Slesarev A.I."/>
            <person name="Golyshin P.N."/>
            <person name="Korzhenkov A."/>
            <person name="Golyshina O.N."/>
            <person name="Toshchakov S.V."/>
        </authorList>
    </citation>
    <scope>NUCLEOTIDE SEQUENCE [LARGE SCALE GENOMIC DNA]</scope>
    <source>
        <strain evidence="1 2">ME102</strain>
    </source>
</reference>
<accession>A0A1Y0I844</accession>
<dbReference type="KEGG" id="ome:OLMES_2581"/>
<dbReference type="EMBL" id="CP021425">
    <property type="protein sequence ID" value="ARU56631.1"/>
    <property type="molecule type" value="Genomic_DNA"/>
</dbReference>
<organism evidence="1 2">
    <name type="scientific">Oleiphilus messinensis</name>
    <dbReference type="NCBI Taxonomy" id="141451"/>
    <lineage>
        <taxon>Bacteria</taxon>
        <taxon>Pseudomonadati</taxon>
        <taxon>Pseudomonadota</taxon>
        <taxon>Gammaproteobacteria</taxon>
        <taxon>Oceanospirillales</taxon>
        <taxon>Oleiphilaceae</taxon>
        <taxon>Oleiphilus</taxon>
    </lineage>
</organism>
<gene>
    <name evidence="1" type="ORF">OLMES_2581</name>
</gene>
<name>A0A1Y0I844_9GAMM</name>